<protein>
    <submittedName>
        <fullName evidence="1">Uncharacterized protein YjbI, contains pentapeptide repeats</fullName>
    </submittedName>
</protein>
<evidence type="ECO:0000313" key="1">
    <source>
        <dbReference type="EMBL" id="SNS33885.1"/>
    </source>
</evidence>
<dbReference type="AlphaFoldDB" id="A0A239DMM3"/>
<dbReference type="SUPFAM" id="SSF141571">
    <property type="entry name" value="Pentapeptide repeat-like"/>
    <property type="match status" value="1"/>
</dbReference>
<dbReference type="Proteomes" id="UP000198379">
    <property type="component" value="Unassembled WGS sequence"/>
</dbReference>
<dbReference type="OrthoDB" id="67652at2"/>
<evidence type="ECO:0000313" key="2">
    <source>
        <dbReference type="Proteomes" id="UP000198379"/>
    </source>
</evidence>
<accession>A0A239DMM3</accession>
<gene>
    <name evidence="1" type="ORF">SAMN06265376_111108</name>
</gene>
<reference evidence="1 2" key="1">
    <citation type="submission" date="2017-06" db="EMBL/GenBank/DDBJ databases">
        <authorList>
            <person name="Kim H.J."/>
            <person name="Triplett B.A."/>
        </authorList>
    </citation>
    <scope>NUCLEOTIDE SEQUENCE [LARGE SCALE GENOMIC DNA]</scope>
    <source>
        <strain evidence="1 2">DSM 25597</strain>
    </source>
</reference>
<dbReference type="PANTHER" id="PTHR42999">
    <property type="entry name" value="ANTIBIOTIC RESISTANCE PROTEIN MCBG"/>
    <property type="match status" value="1"/>
</dbReference>
<organism evidence="1 2">
    <name type="scientific">Dokdonia pacifica</name>
    <dbReference type="NCBI Taxonomy" id="1627892"/>
    <lineage>
        <taxon>Bacteria</taxon>
        <taxon>Pseudomonadati</taxon>
        <taxon>Bacteroidota</taxon>
        <taxon>Flavobacteriia</taxon>
        <taxon>Flavobacteriales</taxon>
        <taxon>Flavobacteriaceae</taxon>
        <taxon>Dokdonia</taxon>
    </lineage>
</organism>
<dbReference type="PANTHER" id="PTHR42999:SF1">
    <property type="entry name" value="PENTAPEPTIDE REPEAT-CONTAINING PROTEIN"/>
    <property type="match status" value="1"/>
</dbReference>
<dbReference type="Gene3D" id="2.160.20.80">
    <property type="entry name" value="E3 ubiquitin-protein ligase SopA"/>
    <property type="match status" value="1"/>
</dbReference>
<name>A0A239DMM3_9FLAO</name>
<proteinExistence type="predicted"/>
<sequence length="367" mass="42890">MELTEKSIIDLIDQGAEEWNNWVKELTKNVRGIKLHSDKSLRNYQSYHISLSIASLPKMKLSRRKFKQFDFSRLKIQSSEFNYVEFDDCDFFETQFDNSKFNYCIFKNCTFKKTYFIGANLNYSKFNNCKFIGCNLSKTEQYLTKYDNCTILYTYLKFANLTETHLYKTTIDSSKIYGVSTWGIKIEGSISKNLIITNDIEDNSSEISVDNIEIAQFIYMLIDNRKIRDVVTSLTSKVILILGRFTDERLEVLEGIKQKIRELGYIPVLFTFSPSLNRDLTETIQLIANISKMVFADITDPKSIPQELSTIIPNLPSLKVQPLLLEGNREYAMFEHWNRYPWVEDIFEYSSEQHLLSNVQKLINKSS</sequence>
<dbReference type="Pfam" id="PF00805">
    <property type="entry name" value="Pentapeptide"/>
    <property type="match status" value="1"/>
</dbReference>
<dbReference type="InterPro" id="IPR052949">
    <property type="entry name" value="PA_immunity-related"/>
</dbReference>
<keyword evidence="2" id="KW-1185">Reference proteome</keyword>
<dbReference type="RefSeq" id="WP_089373858.1">
    <property type="nucleotide sequence ID" value="NZ_BMEP01000008.1"/>
</dbReference>
<dbReference type="EMBL" id="FZNY01000011">
    <property type="protein sequence ID" value="SNS33885.1"/>
    <property type="molecule type" value="Genomic_DNA"/>
</dbReference>
<dbReference type="InterPro" id="IPR001646">
    <property type="entry name" value="5peptide_repeat"/>
</dbReference>